<reference evidence="1 2" key="1">
    <citation type="submission" date="2018-06" db="EMBL/GenBank/DDBJ databases">
        <title>Comparative genomics reveals the genomic features of Rhizophagus irregularis, R. cerebriforme, R. diaphanum and Gigaspora rosea, and their symbiotic lifestyle signature.</title>
        <authorList>
            <person name="Morin E."/>
            <person name="San Clemente H."/>
            <person name="Chen E.C.H."/>
            <person name="De La Providencia I."/>
            <person name="Hainaut M."/>
            <person name="Kuo A."/>
            <person name="Kohler A."/>
            <person name="Murat C."/>
            <person name="Tang N."/>
            <person name="Roy S."/>
            <person name="Loubradou J."/>
            <person name="Henrissat B."/>
            <person name="Grigoriev I.V."/>
            <person name="Corradi N."/>
            <person name="Roux C."/>
            <person name="Martin F.M."/>
        </authorList>
    </citation>
    <scope>NUCLEOTIDE SEQUENCE [LARGE SCALE GENOMIC DNA]</scope>
    <source>
        <strain evidence="1 2">DAOM 194757</strain>
    </source>
</reference>
<dbReference type="Proteomes" id="UP000266673">
    <property type="component" value="Unassembled WGS sequence"/>
</dbReference>
<proteinExistence type="predicted"/>
<name>A0A397UEB5_9GLOM</name>
<dbReference type="AlphaFoldDB" id="A0A397UEB5"/>
<accession>A0A397UEB5</accession>
<gene>
    <name evidence="1" type="ORF">C2G38_2219551</name>
</gene>
<sequence length="70" mass="8243">MTLQEFLTNEIFEPLFYTDMFQAEGEFQDLYYSLSILIPDNNCNLNEKIDTLPLSNQNGQREIENATYQL</sequence>
<organism evidence="1 2">
    <name type="scientific">Gigaspora rosea</name>
    <dbReference type="NCBI Taxonomy" id="44941"/>
    <lineage>
        <taxon>Eukaryota</taxon>
        <taxon>Fungi</taxon>
        <taxon>Fungi incertae sedis</taxon>
        <taxon>Mucoromycota</taxon>
        <taxon>Glomeromycotina</taxon>
        <taxon>Glomeromycetes</taxon>
        <taxon>Diversisporales</taxon>
        <taxon>Gigasporaceae</taxon>
        <taxon>Gigaspora</taxon>
    </lineage>
</organism>
<evidence type="ECO:0000313" key="2">
    <source>
        <dbReference type="Proteomes" id="UP000266673"/>
    </source>
</evidence>
<dbReference type="EMBL" id="QKWP01001976">
    <property type="protein sequence ID" value="RIB05466.1"/>
    <property type="molecule type" value="Genomic_DNA"/>
</dbReference>
<evidence type="ECO:0000313" key="1">
    <source>
        <dbReference type="EMBL" id="RIB05466.1"/>
    </source>
</evidence>
<keyword evidence="2" id="KW-1185">Reference proteome</keyword>
<comment type="caution">
    <text evidence="1">The sequence shown here is derived from an EMBL/GenBank/DDBJ whole genome shotgun (WGS) entry which is preliminary data.</text>
</comment>
<protein>
    <submittedName>
        <fullName evidence="1">Uncharacterized protein</fullName>
    </submittedName>
</protein>